<evidence type="ECO:0000256" key="5">
    <source>
        <dbReference type="ARBA" id="ARBA00022692"/>
    </source>
</evidence>
<feature type="transmembrane region" description="Helical" evidence="14">
    <location>
        <begin position="3726"/>
        <end position="3749"/>
    </location>
</feature>
<feature type="domain" description="ABC transporter" evidence="15">
    <location>
        <begin position="2922"/>
        <end position="3160"/>
    </location>
</feature>
<keyword evidence="9" id="KW-1278">Translocase</keyword>
<feature type="transmembrane region" description="Helical" evidence="14">
    <location>
        <begin position="3329"/>
        <end position="3352"/>
    </location>
</feature>
<dbReference type="NCBIfam" id="NF007739">
    <property type="entry name" value="PRK10419.1"/>
    <property type="match status" value="8"/>
</dbReference>
<feature type="transmembrane region" description="Helical" evidence="14">
    <location>
        <begin position="3154"/>
        <end position="3177"/>
    </location>
</feature>
<dbReference type="CDD" id="cd18577">
    <property type="entry name" value="ABC_6TM_Pgp_ABCB1_D1_like"/>
    <property type="match status" value="3"/>
</dbReference>
<evidence type="ECO:0000256" key="12">
    <source>
        <dbReference type="ARBA" id="ARBA00023180"/>
    </source>
</evidence>
<dbReference type="Proteomes" id="UP001353858">
    <property type="component" value="Unassembled WGS sequence"/>
</dbReference>
<dbReference type="PROSITE" id="PS50893">
    <property type="entry name" value="ABC_TRANSPORTER_2"/>
    <property type="match status" value="7"/>
</dbReference>
<dbReference type="PROSITE" id="PS00211">
    <property type="entry name" value="ABC_TRANSPORTER_1"/>
    <property type="match status" value="7"/>
</dbReference>
<dbReference type="EMBL" id="JARPUR010000007">
    <property type="protein sequence ID" value="KAK4873212.1"/>
    <property type="molecule type" value="Genomic_DNA"/>
</dbReference>
<dbReference type="InterPro" id="IPR036640">
    <property type="entry name" value="ABC1_TM_sf"/>
</dbReference>
<feature type="transmembrane region" description="Helical" evidence="14">
    <location>
        <begin position="1568"/>
        <end position="1596"/>
    </location>
</feature>
<feature type="transmembrane region" description="Helical" evidence="14">
    <location>
        <begin position="2721"/>
        <end position="2741"/>
    </location>
</feature>
<keyword evidence="7" id="KW-0547">Nucleotide-binding</keyword>
<feature type="domain" description="ABC transporter" evidence="15">
    <location>
        <begin position="114"/>
        <end position="348"/>
    </location>
</feature>
<evidence type="ECO:0000256" key="10">
    <source>
        <dbReference type="ARBA" id="ARBA00022989"/>
    </source>
</evidence>
<name>A0AAN7SBZ0_9COLE</name>
<feature type="domain" description="ABC transmembrane type-1" evidence="16">
    <location>
        <begin position="1528"/>
        <end position="1815"/>
    </location>
</feature>
<dbReference type="Gene3D" id="1.20.1560.10">
    <property type="entry name" value="ABC transporter type 1, transmembrane domain"/>
    <property type="match status" value="6"/>
</dbReference>
<dbReference type="InterPro" id="IPR039421">
    <property type="entry name" value="Type_1_exporter"/>
</dbReference>
<keyword evidence="5 14" id="KW-0812">Transmembrane</keyword>
<feature type="domain" description="ABC transporter" evidence="15">
    <location>
        <begin position="1849"/>
        <end position="2116"/>
    </location>
</feature>
<dbReference type="SUPFAM" id="SSF52540">
    <property type="entry name" value="P-loop containing nucleoside triphosphate hydrolases"/>
    <property type="match status" value="8"/>
</dbReference>
<dbReference type="Pfam" id="PF00005">
    <property type="entry name" value="ABC_tran"/>
    <property type="match status" value="8"/>
</dbReference>
<feature type="transmembrane region" description="Helical" evidence="14">
    <location>
        <begin position="3226"/>
        <end position="3244"/>
    </location>
</feature>
<evidence type="ECO:0000259" key="16">
    <source>
        <dbReference type="PROSITE" id="PS50929"/>
    </source>
</evidence>
<evidence type="ECO:0000256" key="4">
    <source>
        <dbReference type="ARBA" id="ARBA00022448"/>
    </source>
</evidence>
<comment type="catalytic activity">
    <reaction evidence="13">
        <text>ATP + H2O + xenobioticSide 1 = ADP + phosphate + xenobioticSide 2.</text>
        <dbReference type="EC" id="7.6.2.2"/>
    </reaction>
</comment>
<dbReference type="NCBIfam" id="NF010167">
    <property type="entry name" value="PRK13648.1"/>
    <property type="match status" value="8"/>
</dbReference>
<evidence type="ECO:0000256" key="3">
    <source>
        <dbReference type="ARBA" id="ARBA00012191"/>
    </source>
</evidence>
<feature type="domain" description="ABC transporter" evidence="15">
    <location>
        <begin position="736"/>
        <end position="974"/>
    </location>
</feature>
<gene>
    <name evidence="17" type="ORF">RN001_015241</name>
</gene>
<feature type="transmembrane region" description="Helical" evidence="14">
    <location>
        <begin position="1127"/>
        <end position="1150"/>
    </location>
</feature>
<dbReference type="GO" id="GO:0090374">
    <property type="term" value="P:oligopeptide export from mitochondrion"/>
    <property type="evidence" value="ECO:0007669"/>
    <property type="project" value="TreeGrafter"/>
</dbReference>
<dbReference type="FunFam" id="3.40.50.300:FF:000604">
    <property type="entry name" value="ABC transporter B family member 28"/>
    <property type="match status" value="2"/>
</dbReference>
<sequence length="4034" mass="446414">MQEVSAYGVAGAVAEEVLSSIRTVVAFGGEKKEEDRYNKLLKFACDNNIKRSLYNGICIGAMWMSIYACYALGFWYGVQKILANKQNYDVKAVITVFTSIASGTWYLTGILPYLETFAMAQGAAAKIFEIIASEPVINASKCNGKTYEKFIGKITFRNVSFSYPSRPSVKVLFDNYNLSGLDLTWVRSHIGVVSQEPVLFDATIAENIKLSCQNATQEDIEKAAKKANAHNFIQTFPKKYETVVGQRGTQLSGGQKQRIAIGRALIRKPSILLLDEATSALDASSEAIVQKVLDAASIKCTTVIVSHRLSTIKRADKIVVMSEGRVQEEGTHQNLIRKKGLYYDLVTAQLLQEDDNKKMSVPERLETSKSTMEKNYEEKQSPVLLESFQESNELSSFSIWRVVIGYNLSECWAIGLGCLCSLINGAGVSVYSIVFGKFIQVLVVDDKDYILNQTAMFVYIIVGIAVILGFATLFQTYFFGLAGEKLTMLLRSKMFQFYLSQDMSYFDDKANAVGTLCAKLSHEAASVQGATGQRIGTILTALSTVICALVSSFYFEWKVTLSSFCLAPFIIIVCYWEPKLSEEDDGAHHKELEQSTKIAVEAINGIQTVAALGCENVFYDNYMKGIASYQQKSKRNSHFHGIIHGLSRGLMYFGYAVVFYYGSFLIINSHIEYYRVLIASKCIVSCFCCIANALMFTSNFQKGATAAKQILQVLDNVSLVRHGSGDANQKWVHPTVEYKNIQFFYPSRPKALVLQKFDIKVLQGKMVALVGPSGCGKSTVLQLFLRFYDPTSGTISIDDVPIHTMHLSALRSQLGVVSQEPVLFNLTIADNISYGDNSRLVSKTEIIESARKANIHNFIVSLPLGYDTKLGEKGTQLSGGQKQRIAIARALIRNPKILLLDEATSALDAENEKIVQEALDNASKDRTCITIAHRLNTIQKADLICFIKQGRIIEAGFLGFFGAYLATVLFSLAALNQIFIIQKLFFTKILNQDISWYDLNQTGDFASLVADDLKKVQDGIGEKVPIVISYLAVFITCILQALIARWDLAVICMVLLPISLGALSLLFVVTSKYTMQEARVFGAAGAVAEEALSSIRTVVAFGGEKLEETRYNNLIKTACDNNIKRSLYNGVCVGAICLSVYTSYALGFWYGVENILANAQNYNVRVIITVLSSISIGTGFLVDALPYLETFAMAQGSAHRIFEIIASEPVINASKNDGKTYTPIKGKITFENVTFKYPSRPDVKVLQNFNLTVNSGETVALVGCSGCGKSTCIQLIQRFYDPELGSILVDDHNLTGLDVNWLRSHIGVVSQEPVLFDATITENIKLGCDSATQDEIEEAAKKANAHSFIQAFPKQYETLVGQRGTQLSGGQKQRIAIARALVRKPSILLLDEATSSLDRGSETNVQTALDAVDTKCTTIIVAHRLSTIKRADKIVVMSEGRIQEEGTHQNLIQRKGAYFDLLTGQVLKEDVEKEMSVLPQLASSELSDKGENYQDLVLPKKHQTNKTINYSLTWQIIKSNLPEWWVVVFGCICSLINGAGISVFAFIFGKMMGILVADDEDYIRKQTAYYVSLFLALAVTLGLATLFQTYTFGLAGEKLAMRLRSKMFQSFLSQDMSFYDDKKNSVGTLCATLSYEAASVQGALGLRISAILTTFSIILFGMSSSFYFEWRVTLISLCFAPFIIASDYGAFKVNQDDDKAHYKTLQESTKIAVEAINGITTITSLGCQNKFYDHYVQTLALYRQTCKRKSYFYGLMYGLSRGVMFFCFAILLYYGSTLIVNQRVEYYRVLIVSETVIPCFWSISQALAFAPNLQNGVIGINRITQLLNNAPQICHGSNNVNQELKRSNVEYQNVIFVYPSRPRTLVLDGFDMEVLEGKTVALVGPSGCGKSTVVQLLFRFYDLRGGTISIDDTAINGMHLSALRSQISVVSQEPVLFSLTIADNISYGDNKRVVSRNEIIEAARKANIHDFIASLPLGYDTKLGEKGTQLSGGQKQRIAIARSLIRNPKILLLDEATSALDAESNCILGFLSFAGLYIATLLFNLTALNQIYKIQKLFFTKILNQDISWYDLNQTGDFASRVAEDLKKIQDGIGEKVPIVIGYFVVFITCIFQALIAGWELALICMALLPISLSALGLLFFVTSKYAMQEGDVFGAAGAVAEEVFSSIRTVVAFGGEKLEETRYTNLIKTACDNNTKRAFYNGVCIGVICLSMYTCYALGFWYGVEKILANAQNYNITVMITVLYSIAIGTSYLVIALPYLETFAMAQGSALRIFEIIASEPVINASKNDGKIYTPVKGKITFENVTFKYPSRPDVKVLQNFNLTVNSGETVALVGSSGCGKSTCIQLIQRFYDPELGSILVDNHNLTGLDVNWLRSHIGVVSQEPVLFDATVAENIKLGCDSATQDEIEEAAKRANAHGFIQAFPKQYETLVGQRGTQLSGGQKQRIAIARALIRKPSILLLDEATSSLDRGSEANVQTALDAVNTKCTTIIVAHRLSTIKRADKIVVMSEGRIQEEGTHQNLIQRKGAYFDLLTGQVLKEDVEKEMSVLPQLASSELSDKAENYQDLVLPKEHQANKTFNFSLTCQIIKSNLPEWWIVVLGCICSLINGAGIPVHAIIFGEMMGILVADDKDCIRNQTAFYVSLFLGLAVVLGFANLFQTYTFGLAGEKLTMRLRSKMFQSFLSQDMSFFDDQENSVGTLCVRLSHEAASVQGATGQRISAILTTLSTIWFGLGISFYFEWRVTLISLCFAPFIIALDYGAIKINQDDEKAHYKTLQQSTKIAVEAINGITTITSLGCQKKFYDHYVQELALYQQTCKRKSYFNGLIHGLSRGMMFFCVAILYYYGSTLIINQRIEYYCVLVVSKSVIPCFWSISQALAFSPDFQKGVIAVNRITQLLQNAPQIRHGSNNVNQKLKHSNLKYKNVKFVYPSRPRTLVLDDFDIEVMEGKTVALVGPSGCGKSTIVQLLFRFYDLRGGIISIDDTAINGMHLSALRSHLSVVSQEPVLFSLTIADNISYGDNKRVVSRNEIIEAARKANIHDFIASLPLGYDTKLGEKGTQLSGGQKQRIAIARSLIRNPKILLLNEATSALDAESEKAVQKALDNASNGRTCITIAHRLNTIQNADVICFIKQGRIVEMGSHSELIGLKRLYYNYCFVSFGGLYLATVLFSLAALNQIYKIQKLFFTKILYQDISWYDLNQTGDFASRVADDLRKIQDGIGEKVPIVIGYFVVFITCILQALIARWELALICMVLLPISLSALSLLFLVTSKYTMQEVDVFGAAGAVAEEVLSSIRTVVAFGGEKLEETRYNNLIKIGCDNNIKRSFYNGVCIGALCLSMYTCYALGFWYSVEKILANAQNYNVRVMITVLSSIAMGTAYLVDALPYLETFAMAQGSALRIFEIIASDPVINALKNDGKTYTPVKGKITFKNVTFKYPSRPDVKVLQNFNLTVNSGETVALVGSSGCGKSTCIQLIQRFYDPELGSILVDNHNLTGLDVNWLRSHIGVVSQEPVLFDATVAENIKLGCDSATQDEIEEAAKKANAHGFIQAFPKQYETLVGQRGTQLSGGQKQRIAIARALVRKPSILLLDEATSSLDRGSEANVQTALDAVNTKCATIIVAHRLSTIKRADKIVVMSEGRIQEEGTHQNLILKKGAYFDLLTGQILKKDVDKEMSVLPRLASLEVHEKRENYQALVLPEEHQINKTFNLSLTWQIIKSNLPEWWVVVFGCICSLINGAGIPVYAIIFGKMIGILVAEDKDFIRNQTAFYVILFLALAVALGLATLFQTYTFGLTGEKLTMRLRSKMFQSFLSQDMTFFDDQNNSVGTLCSRLSYEAASVQGVSVSETVMSCFWSISQALGFSQNFQKGVIAINRITQLLKNAPQIHHGSNNVNQKLKHSNVEYRNVKFFYPSRPRTLVLDDFDMEVLEGKTVAIVGPSGCGKSTIVQLLFRFYDLRGGTISIDDTAVNDMHLSALRSHLSVVSQEPVLFSLSIADNISYGDNKRVVSRNEIIEAARKANIHDFIASLPLVC</sequence>
<feature type="transmembrane region" description="Helical" evidence="14">
    <location>
        <begin position="639"/>
        <end position="661"/>
    </location>
</feature>
<dbReference type="Pfam" id="PF00664">
    <property type="entry name" value="ABC_membrane"/>
    <property type="match status" value="8"/>
</dbReference>
<feature type="transmembrane region" description="Helical" evidence="14">
    <location>
        <begin position="2747"/>
        <end position="2764"/>
    </location>
</feature>
<feature type="transmembrane region" description="Helical" evidence="14">
    <location>
        <begin position="411"/>
        <end position="436"/>
    </location>
</feature>
<feature type="transmembrane region" description="Helical" evidence="14">
    <location>
        <begin position="1751"/>
        <end position="1774"/>
    </location>
</feature>
<feature type="transmembrane region" description="Helical" evidence="14">
    <location>
        <begin position="1644"/>
        <end position="1668"/>
    </location>
</feature>
<feature type="transmembrane region" description="Helical" evidence="14">
    <location>
        <begin position="90"/>
        <end position="114"/>
    </location>
</feature>
<dbReference type="NCBIfam" id="NF008453">
    <property type="entry name" value="PRK11308.1"/>
    <property type="match status" value="8"/>
</dbReference>
<evidence type="ECO:0000256" key="8">
    <source>
        <dbReference type="ARBA" id="ARBA00022840"/>
    </source>
</evidence>
<feature type="transmembrane region" description="Helical" evidence="14">
    <location>
        <begin position="1024"/>
        <end position="1042"/>
    </location>
</feature>
<feature type="transmembrane region" description="Helical" evidence="14">
    <location>
        <begin position="2121"/>
        <end position="2142"/>
    </location>
</feature>
<dbReference type="GO" id="GO:0097254">
    <property type="term" value="P:renal tubular secretion"/>
    <property type="evidence" value="ECO:0007669"/>
    <property type="project" value="UniProtKB-ARBA"/>
</dbReference>
<dbReference type="SMART" id="SM00382">
    <property type="entry name" value="AAA"/>
    <property type="match status" value="8"/>
</dbReference>
<feature type="domain" description="ABC transmembrane type-1" evidence="16">
    <location>
        <begin position="3730"/>
        <end position="3845"/>
    </location>
</feature>
<dbReference type="GO" id="GO:0005743">
    <property type="term" value="C:mitochondrial inner membrane"/>
    <property type="evidence" value="ECO:0007669"/>
    <property type="project" value="TreeGrafter"/>
</dbReference>
<feature type="transmembrane region" description="Helical" evidence="14">
    <location>
        <begin position="2597"/>
        <end position="2621"/>
    </location>
</feature>
<dbReference type="GO" id="GO:0015421">
    <property type="term" value="F:ABC-type oligopeptide transporter activity"/>
    <property type="evidence" value="ECO:0007669"/>
    <property type="project" value="TreeGrafter"/>
</dbReference>
<feature type="transmembrane region" description="Helical" evidence="14">
    <location>
        <begin position="2027"/>
        <end position="2048"/>
    </location>
</feature>
<feature type="transmembrane region" description="Helical" evidence="14">
    <location>
        <begin position="456"/>
        <end position="483"/>
    </location>
</feature>
<dbReference type="PROSITE" id="PS50929">
    <property type="entry name" value="ABC_TM1F"/>
    <property type="match status" value="8"/>
</dbReference>
<dbReference type="InterPro" id="IPR003593">
    <property type="entry name" value="AAA+_ATPase"/>
</dbReference>
<accession>A0AAN7SBZ0</accession>
<keyword evidence="8" id="KW-0067">ATP-binding</keyword>
<keyword evidence="6" id="KW-0677">Repeat</keyword>
<feature type="transmembrane region" description="Helical" evidence="14">
    <location>
        <begin position="2199"/>
        <end position="2225"/>
    </location>
</feature>
<protein>
    <recommendedName>
        <fullName evidence="3">ABC-type xenobiotic transporter</fullName>
        <ecNumber evidence="3">7.6.2.2</ecNumber>
    </recommendedName>
</protein>
<feature type="transmembrane region" description="Helical" evidence="14">
    <location>
        <begin position="1048"/>
        <end position="1069"/>
    </location>
</feature>
<feature type="domain" description="ABC transporter" evidence="15">
    <location>
        <begin position="3430"/>
        <end position="3666"/>
    </location>
</feature>
<dbReference type="InterPro" id="IPR003439">
    <property type="entry name" value="ABC_transporter-like_ATP-bd"/>
</dbReference>
<keyword evidence="4" id="KW-0813">Transport</keyword>
<keyword evidence="12" id="KW-0325">Glycoprotein</keyword>
<dbReference type="CDD" id="cd03249">
    <property type="entry name" value="ABC_MTABC3_MDL1_MDL2"/>
    <property type="match status" value="5"/>
</dbReference>
<proteinExistence type="inferred from homology"/>
<dbReference type="GO" id="GO:0008559">
    <property type="term" value="F:ABC-type xenobiotic transporter activity"/>
    <property type="evidence" value="ECO:0007669"/>
    <property type="project" value="UniProtKB-EC"/>
</dbReference>
<feature type="domain" description="ABC transporter" evidence="15">
    <location>
        <begin position="1228"/>
        <end position="1464"/>
    </location>
</feature>
<dbReference type="FunFam" id="3.40.50.300:FF:000479">
    <property type="entry name" value="Multidrug resistance protein 1A"/>
    <property type="match status" value="2"/>
</dbReference>
<feature type="transmembrane region" description="Helical" evidence="14">
    <location>
        <begin position="57"/>
        <end position="78"/>
    </location>
</feature>
<dbReference type="PANTHER" id="PTHR43394">
    <property type="entry name" value="ATP-DEPENDENT PERMEASE MDL1, MITOCHONDRIAL"/>
    <property type="match status" value="1"/>
</dbReference>
<keyword evidence="18" id="KW-1185">Reference proteome</keyword>
<feature type="domain" description="ABC transmembrane type-1" evidence="16">
    <location>
        <begin position="2026"/>
        <end position="2266"/>
    </location>
</feature>
<feature type="domain" description="ABC transmembrane type-1" evidence="16">
    <location>
        <begin position="1"/>
        <end position="119"/>
    </location>
</feature>
<keyword evidence="11 14" id="KW-0472">Membrane</keyword>
<evidence type="ECO:0000256" key="11">
    <source>
        <dbReference type="ARBA" id="ARBA00023136"/>
    </source>
</evidence>
<evidence type="ECO:0000256" key="14">
    <source>
        <dbReference type="SAM" id="Phobius"/>
    </source>
</evidence>
<feature type="domain" description="ABC transmembrane type-1" evidence="16">
    <location>
        <begin position="3159"/>
        <end position="3395"/>
    </location>
</feature>
<comment type="subcellular location">
    <subcellularLocation>
        <location evidence="1">Membrane</location>
        <topology evidence="1">Multi-pass membrane protein</topology>
    </subcellularLocation>
</comment>
<feature type="transmembrane region" description="Helical" evidence="14">
    <location>
        <begin position="2237"/>
        <end position="2261"/>
    </location>
</feature>
<feature type="domain" description="ABC transmembrane type-1" evidence="16">
    <location>
        <begin position="416"/>
        <end position="671"/>
    </location>
</feature>
<dbReference type="InterPro" id="IPR017871">
    <property type="entry name" value="ABC_transporter-like_CS"/>
</dbReference>
<evidence type="ECO:0000259" key="15">
    <source>
        <dbReference type="PROSITE" id="PS50893"/>
    </source>
</evidence>
<evidence type="ECO:0000256" key="9">
    <source>
        <dbReference type="ARBA" id="ARBA00022967"/>
    </source>
</evidence>
<feature type="transmembrane region" description="Helical" evidence="14">
    <location>
        <begin position="2097"/>
        <end position="2115"/>
    </location>
</feature>
<dbReference type="EC" id="7.6.2.2" evidence="3"/>
<feature type="transmembrane region" description="Helical" evidence="14">
    <location>
        <begin position="2641"/>
        <end position="2669"/>
    </location>
</feature>
<keyword evidence="10 14" id="KW-1133">Transmembrane helix</keyword>
<feature type="domain" description="ABC transmembrane type-1" evidence="16">
    <location>
        <begin position="2601"/>
        <end position="2857"/>
    </location>
</feature>
<feature type="transmembrane region" description="Helical" evidence="14">
    <location>
        <begin position="3769"/>
        <end position="3796"/>
    </location>
</feature>
<dbReference type="FunFam" id="3.40.50.300:FF:000205">
    <property type="entry name" value="ABC transporter B family member 4"/>
    <property type="match status" value="3"/>
</dbReference>
<evidence type="ECO:0000256" key="7">
    <source>
        <dbReference type="ARBA" id="ARBA00022741"/>
    </source>
</evidence>
<dbReference type="Gene3D" id="3.40.50.300">
    <property type="entry name" value="P-loop containing nucleotide triphosphate hydrolases"/>
    <property type="match status" value="8"/>
</dbReference>
<comment type="caution">
    <text evidence="17">The sequence shown here is derived from an EMBL/GenBank/DDBJ whole genome shotgun (WGS) entry which is preliminary data.</text>
</comment>
<dbReference type="GO" id="GO:0017085">
    <property type="term" value="P:response to insecticide"/>
    <property type="evidence" value="ECO:0007669"/>
    <property type="project" value="UniProtKB-ARBA"/>
</dbReference>
<feature type="transmembrane region" description="Helical" evidence="14">
    <location>
        <begin position="673"/>
        <end position="696"/>
    </location>
</feature>
<feature type="transmembrane region" description="Helical" evidence="14">
    <location>
        <begin position="2824"/>
        <end position="2847"/>
    </location>
</feature>
<dbReference type="InterPro" id="IPR027417">
    <property type="entry name" value="P-loop_NTPase"/>
</dbReference>
<dbReference type="PANTHER" id="PTHR43394:SF27">
    <property type="entry name" value="ATP-DEPENDENT TRANSLOCASE ABCB1-LIKE"/>
    <property type="match status" value="1"/>
</dbReference>
<comment type="similarity">
    <text evidence="2">Belongs to the ABC transporter superfamily. ABCB family. Multidrug resistance exporter (TC 3.A.1.201) subfamily.</text>
</comment>
<dbReference type="GO" id="GO:0016887">
    <property type="term" value="F:ATP hydrolysis activity"/>
    <property type="evidence" value="ECO:0007669"/>
    <property type="project" value="InterPro"/>
</dbReference>
<evidence type="ECO:0000256" key="1">
    <source>
        <dbReference type="ARBA" id="ARBA00004141"/>
    </source>
</evidence>
<feature type="transmembrane region" description="Helical" evidence="14">
    <location>
        <begin position="3250"/>
        <end position="3271"/>
    </location>
</feature>
<feature type="transmembrane region" description="Helical" evidence="14">
    <location>
        <begin position="955"/>
        <end position="975"/>
    </location>
</feature>
<feature type="transmembrane region" description="Helical" evidence="14">
    <location>
        <begin position="535"/>
        <end position="555"/>
    </location>
</feature>
<dbReference type="CDD" id="cd18578">
    <property type="entry name" value="ABC_6TM_Pgp_ABCB1_D2_like"/>
    <property type="match status" value="3"/>
</dbReference>
<dbReference type="GO" id="GO:0005524">
    <property type="term" value="F:ATP binding"/>
    <property type="evidence" value="ECO:0007669"/>
    <property type="project" value="UniProtKB-KW"/>
</dbReference>
<organism evidence="17 18">
    <name type="scientific">Aquatica leii</name>
    <dbReference type="NCBI Taxonomy" id="1421715"/>
    <lineage>
        <taxon>Eukaryota</taxon>
        <taxon>Metazoa</taxon>
        <taxon>Ecdysozoa</taxon>
        <taxon>Arthropoda</taxon>
        <taxon>Hexapoda</taxon>
        <taxon>Insecta</taxon>
        <taxon>Pterygota</taxon>
        <taxon>Neoptera</taxon>
        <taxon>Endopterygota</taxon>
        <taxon>Coleoptera</taxon>
        <taxon>Polyphaga</taxon>
        <taxon>Elateriformia</taxon>
        <taxon>Elateroidea</taxon>
        <taxon>Lampyridae</taxon>
        <taxon>Luciolinae</taxon>
        <taxon>Aquatica</taxon>
    </lineage>
</organism>
<evidence type="ECO:0000256" key="13">
    <source>
        <dbReference type="ARBA" id="ARBA00034018"/>
    </source>
</evidence>
<feature type="transmembrane region" description="Helical" evidence="14">
    <location>
        <begin position="1524"/>
        <end position="1548"/>
    </location>
</feature>
<feature type="domain" description="ABC transporter" evidence="15">
    <location>
        <begin position="2301"/>
        <end position="2537"/>
    </location>
</feature>
<dbReference type="InterPro" id="IPR011527">
    <property type="entry name" value="ABC1_TM_dom"/>
</dbReference>
<evidence type="ECO:0000256" key="2">
    <source>
        <dbReference type="ARBA" id="ARBA00007577"/>
    </source>
</evidence>
<dbReference type="SUPFAM" id="SSF90123">
    <property type="entry name" value="ABC transporter transmembrane region"/>
    <property type="match status" value="8"/>
</dbReference>
<reference evidence="18" key="1">
    <citation type="submission" date="2023-01" db="EMBL/GenBank/DDBJ databases">
        <title>Key to firefly adult light organ development and bioluminescence: homeobox transcription factors regulate luciferase expression and transportation to peroxisome.</title>
        <authorList>
            <person name="Fu X."/>
        </authorList>
    </citation>
    <scope>NUCLEOTIDE SEQUENCE [LARGE SCALE GENOMIC DNA]</scope>
</reference>
<evidence type="ECO:0000313" key="17">
    <source>
        <dbReference type="EMBL" id="KAK4873212.1"/>
    </source>
</evidence>
<evidence type="ECO:0000256" key="6">
    <source>
        <dbReference type="ARBA" id="ARBA00022737"/>
    </source>
</evidence>
<feature type="domain" description="ABC transmembrane type-1" evidence="16">
    <location>
        <begin position="955"/>
        <end position="1193"/>
    </location>
</feature>
<evidence type="ECO:0000313" key="18">
    <source>
        <dbReference type="Proteomes" id="UP001353858"/>
    </source>
</evidence>